<evidence type="ECO:0000313" key="4">
    <source>
        <dbReference type="Proteomes" id="UP000182836"/>
    </source>
</evidence>
<evidence type="ECO:0000313" key="1">
    <source>
        <dbReference type="EMBL" id="KON94859.1"/>
    </source>
</evidence>
<dbReference type="Proteomes" id="UP000037269">
    <property type="component" value="Unassembled WGS sequence"/>
</dbReference>
<reference evidence="1 3" key="1">
    <citation type="submission" date="2015-07" db="EMBL/GenBank/DDBJ databases">
        <title>Fjat-14205 dsm 2895.</title>
        <authorList>
            <person name="Liu B."/>
            <person name="Wang J."/>
            <person name="Zhu Y."/>
            <person name="Liu G."/>
            <person name="Chen Q."/>
            <person name="Chen Z."/>
            <person name="Lan J."/>
            <person name="Che J."/>
            <person name="Ge C."/>
            <person name="Shi H."/>
            <person name="Pan Z."/>
            <person name="Liu X."/>
        </authorList>
    </citation>
    <scope>NUCLEOTIDE SEQUENCE [LARGE SCALE GENOMIC DNA]</scope>
    <source>
        <strain evidence="1 3">DSM 2895</strain>
    </source>
</reference>
<dbReference type="Proteomes" id="UP000182836">
    <property type="component" value="Unassembled WGS sequence"/>
</dbReference>
<keyword evidence="3" id="KW-1185">Reference proteome</keyword>
<gene>
    <name evidence="1" type="ORF">AF333_04525</name>
    <name evidence="2" type="ORF">SAMN04487909_10985</name>
</gene>
<accession>A0A0M0GYI7</accession>
<organism evidence="1 3">
    <name type="scientific">Aneurinibacillus migulanus</name>
    <name type="common">Bacillus migulanus</name>
    <dbReference type="NCBI Taxonomy" id="47500"/>
    <lineage>
        <taxon>Bacteria</taxon>
        <taxon>Bacillati</taxon>
        <taxon>Bacillota</taxon>
        <taxon>Bacilli</taxon>
        <taxon>Bacillales</taxon>
        <taxon>Paenibacillaceae</taxon>
        <taxon>Aneurinibacillus group</taxon>
        <taxon>Aneurinibacillus</taxon>
    </lineage>
</organism>
<dbReference type="OrthoDB" id="2650611at2"/>
<sequence length="128" mass="14895">MKIVKLNDSDDLQKRIEACYKMEHALLCDKLKLGINGLEWLVLQTNVTDEKKKSLDQYVNLAGSTLKKNITQLFIDAVNMDSDTFYETHELNWWIAIDETITFLSILKQQDYNGYLYFLNKIYSGGCE</sequence>
<dbReference type="STRING" id="47500.AF333_04525"/>
<dbReference type="GeneID" id="42304473"/>
<dbReference type="AlphaFoldDB" id="A0A0M0GYI7"/>
<protein>
    <submittedName>
        <fullName evidence="1">Uncharacterized protein</fullName>
    </submittedName>
</protein>
<evidence type="ECO:0000313" key="3">
    <source>
        <dbReference type="Proteomes" id="UP000037269"/>
    </source>
</evidence>
<name>A0A0M0GYI7_ANEMI</name>
<proteinExistence type="predicted"/>
<dbReference type="EMBL" id="LGUG01000004">
    <property type="protein sequence ID" value="KON94859.1"/>
    <property type="molecule type" value="Genomic_DNA"/>
</dbReference>
<evidence type="ECO:0000313" key="2">
    <source>
        <dbReference type="EMBL" id="SDI91769.1"/>
    </source>
</evidence>
<reference evidence="2 4" key="2">
    <citation type="submission" date="2016-10" db="EMBL/GenBank/DDBJ databases">
        <authorList>
            <person name="de Groot N.N."/>
        </authorList>
    </citation>
    <scope>NUCLEOTIDE SEQUENCE [LARGE SCALE GENOMIC DNA]</scope>
    <source>
        <strain evidence="2 4">DSM 2895</strain>
    </source>
</reference>
<dbReference type="EMBL" id="FNED01000009">
    <property type="protein sequence ID" value="SDI91769.1"/>
    <property type="molecule type" value="Genomic_DNA"/>
</dbReference>
<dbReference type="RefSeq" id="WP_043065062.1">
    <property type="nucleotide sequence ID" value="NZ_BJOA01000067.1"/>
</dbReference>
<dbReference type="PATRIC" id="fig|47500.9.peg.1999"/>